<feature type="transmembrane region" description="Helical" evidence="15">
    <location>
        <begin position="7"/>
        <end position="30"/>
    </location>
</feature>
<keyword evidence="19" id="KW-1185">Reference proteome</keyword>
<keyword evidence="14 15" id="KW-0472">Membrane</keyword>
<dbReference type="PROSITE" id="PS50109">
    <property type="entry name" value="HIS_KIN"/>
    <property type="match status" value="1"/>
</dbReference>
<dbReference type="PANTHER" id="PTHR45528">
    <property type="entry name" value="SENSOR HISTIDINE KINASE CPXA"/>
    <property type="match status" value="1"/>
</dbReference>
<dbReference type="FunFam" id="1.10.287.130:FF:000001">
    <property type="entry name" value="Two-component sensor histidine kinase"/>
    <property type="match status" value="1"/>
</dbReference>
<dbReference type="CDD" id="cd06225">
    <property type="entry name" value="HAMP"/>
    <property type="match status" value="1"/>
</dbReference>
<dbReference type="GO" id="GO:0000155">
    <property type="term" value="F:phosphorelay sensor kinase activity"/>
    <property type="evidence" value="ECO:0007669"/>
    <property type="project" value="InterPro"/>
</dbReference>
<evidence type="ECO:0000256" key="2">
    <source>
        <dbReference type="ARBA" id="ARBA00004651"/>
    </source>
</evidence>
<dbReference type="SMART" id="SM00304">
    <property type="entry name" value="HAMP"/>
    <property type="match status" value="1"/>
</dbReference>
<keyword evidence="10 18" id="KW-0418">Kinase</keyword>
<evidence type="ECO:0000256" key="10">
    <source>
        <dbReference type="ARBA" id="ARBA00022777"/>
    </source>
</evidence>
<evidence type="ECO:0000259" key="17">
    <source>
        <dbReference type="PROSITE" id="PS50885"/>
    </source>
</evidence>
<dbReference type="SUPFAM" id="SSF47384">
    <property type="entry name" value="Homodimeric domain of signal transducing histidine kinase"/>
    <property type="match status" value="1"/>
</dbReference>
<evidence type="ECO:0000256" key="14">
    <source>
        <dbReference type="ARBA" id="ARBA00023136"/>
    </source>
</evidence>
<dbReference type="InterPro" id="IPR003661">
    <property type="entry name" value="HisK_dim/P_dom"/>
</dbReference>
<dbReference type="PRINTS" id="PR00344">
    <property type="entry name" value="BCTRLSENSOR"/>
</dbReference>
<keyword evidence="8 15" id="KW-0812">Transmembrane</keyword>
<gene>
    <name evidence="18" type="ORF">H4683_002365</name>
</gene>
<evidence type="ECO:0000256" key="4">
    <source>
        <dbReference type="ARBA" id="ARBA00015735"/>
    </source>
</evidence>
<dbReference type="PANTHER" id="PTHR45528:SF12">
    <property type="entry name" value="SENSOR HISTIDINE KINASE ARSS"/>
    <property type="match status" value="1"/>
</dbReference>
<accession>A0A927MIF9</accession>
<evidence type="ECO:0000256" key="8">
    <source>
        <dbReference type="ARBA" id="ARBA00022692"/>
    </source>
</evidence>
<evidence type="ECO:0000256" key="1">
    <source>
        <dbReference type="ARBA" id="ARBA00000085"/>
    </source>
</evidence>
<evidence type="ECO:0000256" key="9">
    <source>
        <dbReference type="ARBA" id="ARBA00022741"/>
    </source>
</evidence>
<feature type="domain" description="Histidine kinase" evidence="16">
    <location>
        <begin position="237"/>
        <end position="448"/>
    </location>
</feature>
<evidence type="ECO:0000259" key="16">
    <source>
        <dbReference type="PROSITE" id="PS50109"/>
    </source>
</evidence>
<comment type="catalytic activity">
    <reaction evidence="1">
        <text>ATP + protein L-histidine = ADP + protein N-phospho-L-histidine.</text>
        <dbReference type="EC" id="2.7.13.3"/>
    </reaction>
</comment>
<dbReference type="Pfam" id="PF18719">
    <property type="entry name" value="ArlS_N"/>
    <property type="match status" value="1"/>
</dbReference>
<dbReference type="InterPro" id="IPR003594">
    <property type="entry name" value="HATPase_dom"/>
</dbReference>
<dbReference type="InterPro" id="IPR050398">
    <property type="entry name" value="HssS/ArlS-like"/>
</dbReference>
<keyword evidence="13" id="KW-0902">Two-component regulatory system</keyword>
<comment type="caution">
    <text evidence="18">The sequence shown here is derived from an EMBL/GenBank/DDBJ whole genome shotgun (WGS) entry which is preliminary data.</text>
</comment>
<organism evidence="18 19">
    <name type="scientific">Sporosarcina limicola</name>
    <dbReference type="NCBI Taxonomy" id="34101"/>
    <lineage>
        <taxon>Bacteria</taxon>
        <taxon>Bacillati</taxon>
        <taxon>Bacillota</taxon>
        <taxon>Bacilli</taxon>
        <taxon>Bacillales</taxon>
        <taxon>Caryophanaceae</taxon>
        <taxon>Sporosarcina</taxon>
    </lineage>
</organism>
<keyword evidence="7" id="KW-0808">Transferase</keyword>
<dbReference type="Pfam" id="PF00512">
    <property type="entry name" value="HisKA"/>
    <property type="match status" value="1"/>
</dbReference>
<dbReference type="CDD" id="cd00075">
    <property type="entry name" value="HATPase"/>
    <property type="match status" value="1"/>
</dbReference>
<keyword evidence="9" id="KW-0547">Nucleotide-binding</keyword>
<dbReference type="Proteomes" id="UP000658225">
    <property type="component" value="Unassembled WGS sequence"/>
</dbReference>
<evidence type="ECO:0000256" key="5">
    <source>
        <dbReference type="ARBA" id="ARBA00022475"/>
    </source>
</evidence>
<dbReference type="Gene3D" id="1.10.287.130">
    <property type="match status" value="1"/>
</dbReference>
<dbReference type="Gene3D" id="6.10.340.10">
    <property type="match status" value="1"/>
</dbReference>
<dbReference type="SUPFAM" id="SSF55874">
    <property type="entry name" value="ATPase domain of HSP90 chaperone/DNA topoisomerase II/histidine kinase"/>
    <property type="match status" value="1"/>
</dbReference>
<proteinExistence type="predicted"/>
<evidence type="ECO:0000256" key="15">
    <source>
        <dbReference type="SAM" id="Phobius"/>
    </source>
</evidence>
<dbReference type="GO" id="GO:0005886">
    <property type="term" value="C:plasma membrane"/>
    <property type="evidence" value="ECO:0007669"/>
    <property type="project" value="UniProtKB-SubCell"/>
</dbReference>
<evidence type="ECO:0000256" key="11">
    <source>
        <dbReference type="ARBA" id="ARBA00022840"/>
    </source>
</evidence>
<keyword evidence="12 15" id="KW-1133">Transmembrane helix</keyword>
<keyword evidence="6" id="KW-0597">Phosphoprotein</keyword>
<evidence type="ECO:0000256" key="13">
    <source>
        <dbReference type="ARBA" id="ARBA00023012"/>
    </source>
</evidence>
<protein>
    <recommendedName>
        <fullName evidence="4">Signal transduction histidine-protein kinase ArlS</fullName>
        <ecNumber evidence="3">2.7.13.3</ecNumber>
    </recommendedName>
</protein>
<dbReference type="InterPro" id="IPR036097">
    <property type="entry name" value="HisK_dim/P_sf"/>
</dbReference>
<evidence type="ECO:0000313" key="18">
    <source>
        <dbReference type="EMBL" id="MBE1555260.1"/>
    </source>
</evidence>
<dbReference type="SMART" id="SM00387">
    <property type="entry name" value="HATPase_c"/>
    <property type="match status" value="1"/>
</dbReference>
<dbReference type="EC" id="2.7.13.3" evidence="3"/>
<dbReference type="Pfam" id="PF02518">
    <property type="entry name" value="HATPase_c"/>
    <property type="match status" value="1"/>
</dbReference>
<dbReference type="Gene3D" id="3.30.565.10">
    <property type="entry name" value="Histidine kinase-like ATPase, C-terminal domain"/>
    <property type="match status" value="1"/>
</dbReference>
<dbReference type="RefSeq" id="WP_192598999.1">
    <property type="nucleotide sequence ID" value="NZ_JADBEL010000012.1"/>
</dbReference>
<dbReference type="AlphaFoldDB" id="A0A927MIF9"/>
<comment type="subcellular location">
    <subcellularLocation>
        <location evidence="2">Cell membrane</location>
        <topology evidence="2">Multi-pass membrane protein</topology>
    </subcellularLocation>
</comment>
<keyword evidence="5" id="KW-1003">Cell membrane</keyword>
<name>A0A927MIF9_9BACL</name>
<dbReference type="InterPro" id="IPR036890">
    <property type="entry name" value="HATPase_C_sf"/>
</dbReference>
<sequence>MKIKTKIHLLSTLLMLVILTLTNIGIYFLFEKMAYDTEYNQLRTQAKELTTSLSKLTGQNDPRNVLLAYIPPNGAVRIVDKTGKVKANVQSAEGIKSFKPDLEQGERYAIDTFDGVPVLSMRMPVIWKDGEVVELTMIQLLDNTKHNLNTLVIVLIGVMLVAMIPIVISSIALGRIVTQPIEKLIKTMAQSRKAGTFEKIAVVAEGRDEMTQMGRTFNDMMEQLERNYKKQEQFVSNASHELKTPLTVIESYARLLSRHGFDDRSVAEEAVVAILGESIRMKEMIKQMLLLAKNHEKGAFKFGESDVYALIEKTLQPMRQAYAREFYLEGNGPAIVVTDAEKLRQLLYILLDNARKYSDKEIKTVIEENVTGFTISVIDAGNGIPQDALPYLFHRFYRVDEDRNRKTGGTGLGLSIAKEIADGLGAELEIESIVGEGTTVWLFIPKNRILTVS</sequence>
<evidence type="ECO:0000256" key="6">
    <source>
        <dbReference type="ARBA" id="ARBA00022553"/>
    </source>
</evidence>
<evidence type="ECO:0000256" key="7">
    <source>
        <dbReference type="ARBA" id="ARBA00022679"/>
    </source>
</evidence>
<dbReference type="Pfam" id="PF00672">
    <property type="entry name" value="HAMP"/>
    <property type="match status" value="1"/>
</dbReference>
<dbReference type="InterPro" id="IPR004358">
    <property type="entry name" value="Sig_transdc_His_kin-like_C"/>
</dbReference>
<feature type="transmembrane region" description="Helical" evidence="15">
    <location>
        <begin position="151"/>
        <end position="178"/>
    </location>
</feature>
<dbReference type="PROSITE" id="PS50885">
    <property type="entry name" value="HAMP"/>
    <property type="match status" value="1"/>
</dbReference>
<evidence type="ECO:0000313" key="19">
    <source>
        <dbReference type="Proteomes" id="UP000658225"/>
    </source>
</evidence>
<dbReference type="EMBL" id="JADBEL010000012">
    <property type="protein sequence ID" value="MBE1555260.1"/>
    <property type="molecule type" value="Genomic_DNA"/>
</dbReference>
<evidence type="ECO:0000256" key="12">
    <source>
        <dbReference type="ARBA" id="ARBA00022989"/>
    </source>
</evidence>
<dbReference type="InterPro" id="IPR041610">
    <property type="entry name" value="ArlS_N"/>
</dbReference>
<dbReference type="SMART" id="SM00388">
    <property type="entry name" value="HisKA"/>
    <property type="match status" value="1"/>
</dbReference>
<feature type="domain" description="HAMP" evidence="17">
    <location>
        <begin position="175"/>
        <end position="229"/>
    </location>
</feature>
<keyword evidence="11" id="KW-0067">ATP-binding</keyword>
<dbReference type="GO" id="GO:0005524">
    <property type="term" value="F:ATP binding"/>
    <property type="evidence" value="ECO:0007669"/>
    <property type="project" value="UniProtKB-KW"/>
</dbReference>
<reference evidence="18" key="1">
    <citation type="submission" date="2020-10" db="EMBL/GenBank/DDBJ databases">
        <title>Genomic Encyclopedia of Type Strains, Phase IV (KMG-IV): sequencing the most valuable type-strain genomes for metagenomic binning, comparative biology and taxonomic classification.</title>
        <authorList>
            <person name="Goeker M."/>
        </authorList>
    </citation>
    <scope>NUCLEOTIDE SEQUENCE</scope>
    <source>
        <strain evidence="18">DSM 13886</strain>
    </source>
</reference>
<dbReference type="InterPro" id="IPR005467">
    <property type="entry name" value="His_kinase_dom"/>
</dbReference>
<dbReference type="CDD" id="cd00082">
    <property type="entry name" value="HisKA"/>
    <property type="match status" value="1"/>
</dbReference>
<dbReference type="InterPro" id="IPR003660">
    <property type="entry name" value="HAMP_dom"/>
</dbReference>
<dbReference type="SUPFAM" id="SSF158472">
    <property type="entry name" value="HAMP domain-like"/>
    <property type="match status" value="1"/>
</dbReference>
<evidence type="ECO:0000256" key="3">
    <source>
        <dbReference type="ARBA" id="ARBA00012438"/>
    </source>
</evidence>